<sequence>MKKLAFAGALFAFAATSASAIDVVSKDGKVDFGSRFEATVLTNNVDGGWEMIWGPKEQLWLTERAGRNIVSIDPKTGEKTVLYHFANAYEKFPHQGVLGLALDPNFDAGEPYAYAAYTYNDGEKKFARIVRLTYDAKANKLGDEQIVIDHIIAGVDHNAGRIKFGPDGKLYYTTGDLGYNQGKHVCDEITSQKLPTAEQVKNHDHSAYNGKTLRINKDGSIPDDNPVIKGVKSHVYTYGHRNPQGLVWVGNHLYSTEQGPSSDDELNKLEAGGNYGWPHVAGFKDDLAYVYANYSAAKNCPTVKYDPNVIPEGVPTQKETDYKEPVVDPVKTFFTVNNDYNYTNATCGKLAYICWPTIAPGNAVYYPKDGVIPEFRNSLLLATYKSGSIYQVKMNEDASNVQGDTGKYFTSANRYRNALVSPDTRKIYVVTDNMGNGRQLDDTPTSKMANPGSIIVFEYIGQ</sequence>
<gene>
    <name evidence="3" type="ORF">JP32_07335</name>
</gene>
<dbReference type="RefSeq" id="WP_039084157.1">
    <property type="nucleotide sequence ID" value="NZ_JPXS01000035.1"/>
</dbReference>
<dbReference type="InterPro" id="IPR019893">
    <property type="entry name" value="SndH-like"/>
</dbReference>
<dbReference type="Proteomes" id="UP000030526">
    <property type="component" value="Unassembled WGS sequence"/>
</dbReference>
<dbReference type="Pfam" id="PF07995">
    <property type="entry name" value="GSDH"/>
    <property type="match status" value="1"/>
</dbReference>
<dbReference type="InterPro" id="IPR012938">
    <property type="entry name" value="Glc/Sorbosone_DH"/>
</dbReference>
<evidence type="ECO:0000313" key="4">
    <source>
        <dbReference type="Proteomes" id="UP000030526"/>
    </source>
</evidence>
<accession>A0A0A2XKG8</accession>
<dbReference type="Gene3D" id="2.120.10.30">
    <property type="entry name" value="TolB, C-terminal domain"/>
    <property type="match status" value="1"/>
</dbReference>
<dbReference type="InterPro" id="IPR011041">
    <property type="entry name" value="Quinoprot_gluc/sorb_DH_b-prop"/>
</dbReference>
<feature type="signal peptide" evidence="1">
    <location>
        <begin position="1"/>
        <end position="20"/>
    </location>
</feature>
<dbReference type="NCBIfam" id="TIGR03606">
    <property type="entry name" value="non_repeat_PQQ"/>
    <property type="match status" value="1"/>
</dbReference>
<reference evidence="3 4" key="1">
    <citation type="submission" date="2014-08" db="EMBL/GenBank/DDBJ databases">
        <title>Chaperone-usher fimbriae in a diverse selection of Gallibacterium genomes.</title>
        <authorList>
            <person name="Kudirkiene E."/>
            <person name="Bager R.J."/>
            <person name="Johnson T.J."/>
            <person name="Bojesen A.M."/>
        </authorList>
    </citation>
    <scope>NUCLEOTIDE SEQUENCE [LARGE SCALE GENOMIC DNA]</scope>
    <source>
        <strain evidence="3 4">20558/3kl.</strain>
    </source>
</reference>
<organism evidence="3 4">
    <name type="scientific">Gallibacterium anatis</name>
    <dbReference type="NCBI Taxonomy" id="750"/>
    <lineage>
        <taxon>Bacteria</taxon>
        <taxon>Pseudomonadati</taxon>
        <taxon>Pseudomonadota</taxon>
        <taxon>Gammaproteobacteria</taxon>
        <taxon>Pasteurellales</taxon>
        <taxon>Pasteurellaceae</taxon>
        <taxon>Gallibacterium</taxon>
    </lineage>
</organism>
<feature type="chain" id="PRO_5001997016" evidence="1">
    <location>
        <begin position="21"/>
        <end position="462"/>
    </location>
</feature>
<name>A0A0A2XKG8_9PAST</name>
<protein>
    <submittedName>
        <fullName evidence="3">Dehydrogenase</fullName>
    </submittedName>
</protein>
<comment type="caution">
    <text evidence="3">The sequence shown here is derived from an EMBL/GenBank/DDBJ whole genome shotgun (WGS) entry which is preliminary data.</text>
</comment>
<dbReference type="EMBL" id="JPXS01000035">
    <property type="protein sequence ID" value="KGQ31130.1"/>
    <property type="molecule type" value="Genomic_DNA"/>
</dbReference>
<evidence type="ECO:0000259" key="2">
    <source>
        <dbReference type="Pfam" id="PF07995"/>
    </source>
</evidence>
<dbReference type="SUPFAM" id="SSF50952">
    <property type="entry name" value="Soluble quinoprotein glucose dehydrogenase"/>
    <property type="match status" value="1"/>
</dbReference>
<dbReference type="InterPro" id="IPR011042">
    <property type="entry name" value="6-blade_b-propeller_TolB-like"/>
</dbReference>
<proteinExistence type="predicted"/>
<dbReference type="PANTHER" id="PTHR19328:SF13">
    <property type="entry name" value="HIPL1 PROTEIN"/>
    <property type="match status" value="1"/>
</dbReference>
<keyword evidence="1" id="KW-0732">Signal</keyword>
<dbReference type="PANTHER" id="PTHR19328">
    <property type="entry name" value="HEDGEHOG-INTERACTING PROTEIN"/>
    <property type="match status" value="1"/>
</dbReference>
<feature type="domain" description="Glucose/Sorbosone dehydrogenase" evidence="2">
    <location>
        <begin position="48"/>
        <end position="284"/>
    </location>
</feature>
<evidence type="ECO:0000256" key="1">
    <source>
        <dbReference type="SAM" id="SignalP"/>
    </source>
</evidence>
<dbReference type="AlphaFoldDB" id="A0A0A2XKG8"/>
<evidence type="ECO:0000313" key="3">
    <source>
        <dbReference type="EMBL" id="KGQ31130.1"/>
    </source>
</evidence>